<reference evidence="3" key="1">
    <citation type="journal article" date="2011" name="Nature">
        <title>Genome sequence and analysis of the tuber crop potato.</title>
        <authorList>
            <consortium name="The Potato Genome Sequencing Consortium"/>
        </authorList>
    </citation>
    <scope>NUCLEOTIDE SEQUENCE [LARGE SCALE GENOMIC DNA]</scope>
    <source>
        <strain evidence="3">cv. DM1-3 516 R44</strain>
    </source>
</reference>
<dbReference type="PaxDb" id="4113-PGSC0003DMT400038052"/>
<dbReference type="STRING" id="4113.M1B688"/>
<dbReference type="InterPro" id="IPR046455">
    <property type="entry name" value="Sec7/BIG1-like_C"/>
</dbReference>
<feature type="domain" description="Sec7/BIG1-like C-terminal" evidence="1">
    <location>
        <begin position="3"/>
        <end position="186"/>
    </location>
</feature>
<dbReference type="Gramene" id="PGSC0003DMT400038052">
    <property type="protein sequence ID" value="PGSC0003DMT400038052"/>
    <property type="gene ID" value="PGSC0003DMG400014671"/>
</dbReference>
<dbReference type="Proteomes" id="UP000011115">
    <property type="component" value="Unassembled WGS sequence"/>
</dbReference>
<proteinExistence type="predicted"/>
<protein>
    <submittedName>
        <fullName evidence="2">Cytohesin 1, 2, 3</fullName>
    </submittedName>
</protein>
<dbReference type="InParanoid" id="M1B688"/>
<reference evidence="2" key="2">
    <citation type="submission" date="2015-06" db="UniProtKB">
        <authorList>
            <consortium name="EnsemblPlants"/>
        </authorList>
    </citation>
    <scope>IDENTIFICATION</scope>
    <source>
        <strain evidence="2">DM1-3 516 R44</strain>
    </source>
</reference>
<dbReference type="EnsemblPlants" id="PGSC0003DMT400038052">
    <property type="protein sequence ID" value="PGSC0003DMT400038052"/>
    <property type="gene ID" value="PGSC0003DMG400014671"/>
</dbReference>
<dbReference type="Pfam" id="PF20252">
    <property type="entry name" value="BIG2_C"/>
    <property type="match status" value="1"/>
</dbReference>
<evidence type="ECO:0000313" key="2">
    <source>
        <dbReference type="EnsemblPlants" id="PGSC0003DMT400038052"/>
    </source>
</evidence>
<evidence type="ECO:0000259" key="1">
    <source>
        <dbReference type="Pfam" id="PF20252"/>
    </source>
</evidence>
<name>M1B688_SOLTU</name>
<dbReference type="AlphaFoldDB" id="M1B688"/>
<sequence length="196" mass="22215">MCRQSISADTVNVLLGIYSAITSHAQQLKSEKVVQVELQKACSILEIPEPPLVFFENESYQNYLNFLHGLLVSNPSFVEEKNIEPELVGVCEEILRVYLECAGLNSVKKKPDDKAIYQWNLPLGSAKKEELVARTPLVLSVLRILCSWQTDSFRKYISQLFPLMIDLVRSEHSSGEVQIELSHFFQSCIGPIIMKL</sequence>
<evidence type="ECO:0000313" key="3">
    <source>
        <dbReference type="Proteomes" id="UP000011115"/>
    </source>
</evidence>
<organism evidence="2 3">
    <name type="scientific">Solanum tuberosum</name>
    <name type="common">Potato</name>
    <dbReference type="NCBI Taxonomy" id="4113"/>
    <lineage>
        <taxon>Eukaryota</taxon>
        <taxon>Viridiplantae</taxon>
        <taxon>Streptophyta</taxon>
        <taxon>Embryophyta</taxon>
        <taxon>Tracheophyta</taxon>
        <taxon>Spermatophyta</taxon>
        <taxon>Magnoliopsida</taxon>
        <taxon>eudicotyledons</taxon>
        <taxon>Gunneridae</taxon>
        <taxon>Pentapetalae</taxon>
        <taxon>asterids</taxon>
        <taxon>lamiids</taxon>
        <taxon>Solanales</taxon>
        <taxon>Solanaceae</taxon>
        <taxon>Solanoideae</taxon>
        <taxon>Solaneae</taxon>
        <taxon>Solanum</taxon>
    </lineage>
</organism>
<keyword evidence="3" id="KW-1185">Reference proteome</keyword>
<dbReference type="HOGENOM" id="CLU_1182766_0_0_1"/>
<dbReference type="eggNOG" id="KOG0929">
    <property type="taxonomic scope" value="Eukaryota"/>
</dbReference>
<accession>M1B688</accession>